<dbReference type="PANTHER" id="PTHR31623:SF122">
    <property type="entry name" value="HXXXD-TYPE ACYL-TRANSFERASE FAMILY PROTEIN"/>
    <property type="match status" value="1"/>
</dbReference>
<dbReference type="EMBL" id="QJKJ01008039">
    <property type="protein sequence ID" value="RDX80999.1"/>
    <property type="molecule type" value="Genomic_DNA"/>
</dbReference>
<reference evidence="4" key="1">
    <citation type="submission" date="2018-05" db="EMBL/GenBank/DDBJ databases">
        <title>Draft genome of Mucuna pruriens seed.</title>
        <authorList>
            <person name="Nnadi N.E."/>
            <person name="Vos R."/>
            <person name="Hasami M.H."/>
            <person name="Devisetty U.K."/>
            <person name="Aguiy J.C."/>
        </authorList>
    </citation>
    <scope>NUCLEOTIDE SEQUENCE [LARGE SCALE GENOMIC DNA]</scope>
    <source>
        <strain evidence="4">JCA_2017</strain>
    </source>
</reference>
<keyword evidence="2" id="KW-0808">Transferase</keyword>
<gene>
    <name evidence="4" type="primary">ACT</name>
    <name evidence="4" type="ORF">CR513_38380</name>
</gene>
<dbReference type="STRING" id="157652.A0A371FRP0"/>
<accession>A0A371FRP0</accession>
<comment type="similarity">
    <text evidence="1">Belongs to the plant acyltransferase family.</text>
</comment>
<evidence type="ECO:0000256" key="1">
    <source>
        <dbReference type="ARBA" id="ARBA00009861"/>
    </source>
</evidence>
<protein>
    <submittedName>
        <fullName evidence="4">Vinorine synthase</fullName>
    </submittedName>
</protein>
<evidence type="ECO:0000313" key="5">
    <source>
        <dbReference type="Proteomes" id="UP000257109"/>
    </source>
</evidence>
<proteinExistence type="inferred from homology"/>
<dbReference type="AlphaFoldDB" id="A0A371FRP0"/>
<dbReference type="Proteomes" id="UP000257109">
    <property type="component" value="Unassembled WGS sequence"/>
</dbReference>
<evidence type="ECO:0000256" key="2">
    <source>
        <dbReference type="ARBA" id="ARBA00022679"/>
    </source>
</evidence>
<sequence length="416" mass="46986">MEMELISRENIKPATPTPPHLRIYPLSFIDHIISPNYIPFLFFYSRNDSDSQDQTFKISKLKKSLPKVLCRYYPLAGTFRDQVSIDCNDQGVSLLVTRLTCNLSSILLNPTEASLNPLFADELQWKAFNSYLVAIQINCFACGGMAISVCMCHKAGDAATLSNFVNDWATLNREQEDEFTLLPFPVPGASFFPQGDLPLFPEIVFVPNDIVCRRFVFEGPKIDSLKATVSSHNVRNPTRVEVVSALIYKRAVSALGLSFKTTSLRSAVNLRRRTIPPLPEKTMGNFVWSMLVDTSETELHELVLKMKEGLSAFCDSYAKKFGEKERDLSFITEALKRATSGPEPRGLERQTNSLFFYSSWCGMRMYEVDFGWGKPIWSTTSWCPARNIIILMDTRDGGGIEAIVNMEDRDMARKEA</sequence>
<keyword evidence="3" id="KW-0012">Acyltransferase</keyword>
<dbReference type="InterPro" id="IPR023213">
    <property type="entry name" value="CAT-like_dom_sf"/>
</dbReference>
<dbReference type="GO" id="GO:0016746">
    <property type="term" value="F:acyltransferase activity"/>
    <property type="evidence" value="ECO:0007669"/>
    <property type="project" value="UniProtKB-KW"/>
</dbReference>
<dbReference type="Pfam" id="PF02458">
    <property type="entry name" value="Transferase"/>
    <property type="match status" value="1"/>
</dbReference>
<dbReference type="PANTHER" id="PTHR31623">
    <property type="entry name" value="F21J9.9"/>
    <property type="match status" value="1"/>
</dbReference>
<comment type="caution">
    <text evidence="4">The sequence shown here is derived from an EMBL/GenBank/DDBJ whole genome shotgun (WGS) entry which is preliminary data.</text>
</comment>
<evidence type="ECO:0000313" key="4">
    <source>
        <dbReference type="EMBL" id="RDX80999.1"/>
    </source>
</evidence>
<keyword evidence="5" id="KW-1185">Reference proteome</keyword>
<name>A0A371FRP0_MUCPR</name>
<evidence type="ECO:0000256" key="3">
    <source>
        <dbReference type="ARBA" id="ARBA00023315"/>
    </source>
</evidence>
<feature type="non-terminal residue" evidence="4">
    <location>
        <position position="1"/>
    </location>
</feature>
<dbReference type="Gene3D" id="3.30.559.10">
    <property type="entry name" value="Chloramphenicol acetyltransferase-like domain"/>
    <property type="match status" value="2"/>
</dbReference>
<dbReference type="OrthoDB" id="671439at2759"/>
<organism evidence="4 5">
    <name type="scientific">Mucuna pruriens</name>
    <name type="common">Velvet bean</name>
    <name type="synonym">Dolichos pruriens</name>
    <dbReference type="NCBI Taxonomy" id="157652"/>
    <lineage>
        <taxon>Eukaryota</taxon>
        <taxon>Viridiplantae</taxon>
        <taxon>Streptophyta</taxon>
        <taxon>Embryophyta</taxon>
        <taxon>Tracheophyta</taxon>
        <taxon>Spermatophyta</taxon>
        <taxon>Magnoliopsida</taxon>
        <taxon>eudicotyledons</taxon>
        <taxon>Gunneridae</taxon>
        <taxon>Pentapetalae</taxon>
        <taxon>rosids</taxon>
        <taxon>fabids</taxon>
        <taxon>Fabales</taxon>
        <taxon>Fabaceae</taxon>
        <taxon>Papilionoideae</taxon>
        <taxon>50 kb inversion clade</taxon>
        <taxon>NPAAA clade</taxon>
        <taxon>indigoferoid/millettioid clade</taxon>
        <taxon>Phaseoleae</taxon>
        <taxon>Mucuna</taxon>
    </lineage>
</organism>